<dbReference type="SMART" id="SM00042">
    <property type="entry name" value="CUB"/>
    <property type="match status" value="3"/>
</dbReference>
<accession>A0A177BD09</accession>
<dbReference type="InterPro" id="IPR000859">
    <property type="entry name" value="CUB_dom"/>
</dbReference>
<dbReference type="PROSITE" id="PS01180">
    <property type="entry name" value="CUB"/>
    <property type="match status" value="2"/>
</dbReference>
<dbReference type="PANTHER" id="PTHR24050:SF28">
    <property type="entry name" value="UROMODULIN-LIKE"/>
    <property type="match status" value="1"/>
</dbReference>
<dbReference type="InterPro" id="IPR052235">
    <property type="entry name" value="Nephronectin_domain"/>
</dbReference>
<feature type="domain" description="EGF-like" evidence="12">
    <location>
        <begin position="796"/>
        <end position="836"/>
    </location>
</feature>
<dbReference type="CDD" id="cd00037">
    <property type="entry name" value="CLECT"/>
    <property type="match status" value="1"/>
</dbReference>
<comment type="caution">
    <text evidence="15">The sequence shown here is derived from an EMBL/GenBank/DDBJ whole genome shotgun (WGS) entry which is preliminary data.</text>
</comment>
<dbReference type="Pfam" id="PF00084">
    <property type="entry name" value="Sushi"/>
    <property type="match status" value="2"/>
</dbReference>
<feature type="non-terminal residue" evidence="15">
    <location>
        <position position="1774"/>
    </location>
</feature>
<keyword evidence="5" id="KW-0472">Membrane</keyword>
<evidence type="ECO:0000256" key="1">
    <source>
        <dbReference type="ARBA" id="ARBA00022536"/>
    </source>
</evidence>
<evidence type="ECO:0000256" key="10">
    <source>
        <dbReference type="PROSITE-ProRule" id="PRU00302"/>
    </source>
</evidence>
<dbReference type="CDD" id="cd00112">
    <property type="entry name" value="LDLa"/>
    <property type="match status" value="1"/>
</dbReference>
<dbReference type="Pfam" id="PF07645">
    <property type="entry name" value="EGF_CA"/>
    <property type="match status" value="2"/>
</dbReference>
<dbReference type="InterPro" id="IPR001881">
    <property type="entry name" value="EGF-like_Ca-bd_dom"/>
</dbReference>
<sequence length="1774" mass="192849">MITEISQEINYLSLTTNIVEFECPTGWTLIDDKCVKYFSHLTTWEYALKSCDSEGANLIEIWGNKQNDKIFDYAKSQNPTVNEYWIGMNRIGLLDKTWIKWSKGTTIKSQDSGYWANKQPDNTANSIKDCVSAKTQQKDFIYPVAYLFNKCSDKKHYICQKKSVCLKNYFSCNEGKCIKNEDLCDQYNDCIDGSDELNCPNKFYKLLSLTTGTITFSVGSTKYNEYKWLISSTPGNRILLKFTQFISQKDIDIVKIYSGAKNTIDSTCIAIYSGVLTADQLSLVSLDNNVIIEFIPSSVTSTFSFTLSYNAVDDQELSKKEILKAKTTLIDLTSPNYPNPSYGLFQKYWDIIGVERSVITLTIKDLHLEKQATVQIIDNNNGNPIILANYHNEQFWKKEISVISITNIVSVVLTNNYNDKAYFKLSYMQGCGFNLKAMKGVISSPGFSLFDYPPNQKCVWTIEPTNYPFSSSLTLKRSLASDNYKIFIDDFLIVNSVDANNKEISIFESKNDIGALNDLVLVSATGKFTVKFNTNAINQASGFQLTFCIDCTDPKIDKFTVMTPNTRKIGDKPVFTCLKGHVFVQDAYKTQNSINSECKSDGWSICPIPNCQPIVCGNPIIDANTILISKTGIVYQSVATYKCTPNSILDTSVTTVLTATCLDTGKWSTSPKCKVVSCPVIVIVNGVATKTFGTLTEVNSIYSVKCNQGYYTSSVNLVKCGIDLKWSPTLPSCLAVSCPTRIYPYSDYVKTNIDLKILKYKESTPVSCLVGFKEKNGKTTVECQISQLLTDFECINIDECATTKPCDVNSVCEDLLGGYKCNCKAGYSQKDQNTCQDIDECLVNNGGCEEKCTNTLGSYTCSCTTTGKIIYSAANLNNIPLGTNEDGTKVGDIPRIQHSCIYKQCTLPTLVAAVDKPFRVVSPVKSKTIIYVGETVYYSCNLGYIITGAAFHKCLNGETIVAPTCAQAKCVIPTAPIKNAPVLTPTFGSSVNFGDKVSKNCAGIQNGATTDLFCIYDSTDNSYKIHYGASLECPVIDCGVPPTVLNGDLVYTLTYVGSSVAVNCKTNFHLAEDVNKNSKSVLCKIDTGGTHAYWDYQSVECVAISCKEPTLPAEATYTFPDLNNKNFGVGTVLTISCSLGYTPNVATMTCTVANNVPAWNPVAILCEDKEKPVFTACSTAVSFESGSSPIISVTVTDNSNHYVITNDYLGFHFTTLPAMIAPLTIIYTATDPSQNKATCTAVLTPYDTAHVYFTCPTSYVIKVNPSGSVPAFDIAKTPVTGAVGFSLVTDSATVSAVDVGKINVFKITGTKGMQKGSCYYSYSVELNQCMSNGLTQIKNADITYTTDVNNDFVANLKCKAGFVFMSTGLDAAVYNCKLADNLWKNGIKVIEDCVAQTPSSKTTKVVHTYATASLLTQICMDGHLAAFKVFEATLLLTLTNICKQTYTVPGGCTATTSNHAIAKINDKEYTITVIFSFLPDSLYAVYIAQMKVFLDKIVAFPANILKTTGCVDATYGSYALTLTETCAANRIKKLIGTYNFCLACPAGTKAVTTNTVVTCPVCAVNTFSAADSLTCTACPTGKITVATGSSSANDCIDTCTSKGWIATNAELYKICKLCLITEKFDAAQNKCVACTVGEQSYDLRTTCTAKCLIGEYSPTGYGPCKSCPKNFYQDLTGQMTCKSCGAAKVTLAEKASAIASCVANTDAGVCPAACAGACSVTKFIATCNTCGNGLELPDCVKDKAVCANHICHYKGTCAIDKTKNPAKPKCTCVP</sequence>
<dbReference type="Gene3D" id="4.10.400.10">
    <property type="entry name" value="Low-density Lipoprotein Receptor"/>
    <property type="match status" value="1"/>
</dbReference>
<evidence type="ECO:0000256" key="9">
    <source>
        <dbReference type="PROSITE-ProRule" id="PRU00124"/>
    </source>
</evidence>
<dbReference type="InterPro" id="IPR001304">
    <property type="entry name" value="C-type_lectin-like"/>
</dbReference>
<dbReference type="EMBL" id="LWCA01000046">
    <property type="protein sequence ID" value="OAF71502.1"/>
    <property type="molecule type" value="Genomic_DNA"/>
</dbReference>
<dbReference type="SMART" id="SM00179">
    <property type="entry name" value="EGF_CA"/>
    <property type="match status" value="2"/>
</dbReference>
<dbReference type="SUPFAM" id="SSF57196">
    <property type="entry name" value="EGF/Laminin"/>
    <property type="match status" value="2"/>
</dbReference>
<keyword evidence="1 8" id="KW-0245">EGF-like domain</keyword>
<dbReference type="SMART" id="SM00192">
    <property type="entry name" value="LDLa"/>
    <property type="match status" value="1"/>
</dbReference>
<reference evidence="15 16" key="1">
    <citation type="submission" date="2016-04" db="EMBL/GenBank/DDBJ databases">
        <title>The genome of Intoshia linei affirms orthonectids as highly simplified spiralians.</title>
        <authorList>
            <person name="Mikhailov K.V."/>
            <person name="Slusarev G.S."/>
            <person name="Nikitin M.A."/>
            <person name="Logacheva M.D."/>
            <person name="Penin A."/>
            <person name="Aleoshin V."/>
            <person name="Panchin Y.V."/>
        </authorList>
    </citation>
    <scope>NUCLEOTIDE SEQUENCE [LARGE SCALE GENOMIC DNA]</scope>
    <source>
        <strain evidence="15">Intl2013</strain>
        <tissue evidence="15">Whole animal</tissue>
    </source>
</reference>
<dbReference type="PROSITE" id="PS50026">
    <property type="entry name" value="EGF_3"/>
    <property type="match status" value="1"/>
</dbReference>
<dbReference type="PROSITE" id="PS50923">
    <property type="entry name" value="SUSHI"/>
    <property type="match status" value="3"/>
</dbReference>
<feature type="disulfide bond" evidence="9">
    <location>
        <begin position="172"/>
        <end position="190"/>
    </location>
</feature>
<dbReference type="Proteomes" id="UP000078046">
    <property type="component" value="Unassembled WGS sequence"/>
</dbReference>
<feature type="domain" description="Sushi" evidence="14">
    <location>
        <begin position="1104"/>
        <end position="1168"/>
    </location>
</feature>
<evidence type="ECO:0000259" key="14">
    <source>
        <dbReference type="PROSITE" id="PS50923"/>
    </source>
</evidence>
<dbReference type="Gene3D" id="2.10.70.10">
    <property type="entry name" value="Complement Module, domain 1"/>
    <property type="match status" value="3"/>
</dbReference>
<organism evidence="15 16">
    <name type="scientific">Intoshia linei</name>
    <dbReference type="NCBI Taxonomy" id="1819745"/>
    <lineage>
        <taxon>Eukaryota</taxon>
        <taxon>Metazoa</taxon>
        <taxon>Spiralia</taxon>
        <taxon>Lophotrochozoa</taxon>
        <taxon>Mesozoa</taxon>
        <taxon>Orthonectida</taxon>
        <taxon>Rhopaluridae</taxon>
        <taxon>Intoshia</taxon>
    </lineage>
</organism>
<dbReference type="InterPro" id="IPR049883">
    <property type="entry name" value="NOTCH1_EGF-like"/>
</dbReference>
<feature type="disulfide bond" evidence="9">
    <location>
        <begin position="165"/>
        <end position="177"/>
    </location>
</feature>
<dbReference type="SMART" id="SM00181">
    <property type="entry name" value="EGF"/>
    <property type="match status" value="3"/>
</dbReference>
<feature type="disulfide bond" evidence="7">
    <location>
        <begin position="431"/>
        <end position="458"/>
    </location>
</feature>
<dbReference type="Pfam" id="PF00057">
    <property type="entry name" value="Ldl_recept_a"/>
    <property type="match status" value="1"/>
</dbReference>
<keyword evidence="4" id="KW-0677">Repeat</keyword>
<evidence type="ECO:0000256" key="2">
    <source>
        <dbReference type="ARBA" id="ARBA00022692"/>
    </source>
</evidence>
<dbReference type="InterPro" id="IPR011641">
    <property type="entry name" value="Tyr-kin_ephrin_A/B_rcpt-like"/>
</dbReference>
<feature type="domain" description="Sushi" evidence="14">
    <location>
        <begin position="676"/>
        <end position="735"/>
    </location>
</feature>
<dbReference type="SUPFAM" id="SSF57424">
    <property type="entry name" value="LDL receptor-like module"/>
    <property type="match status" value="1"/>
</dbReference>
<evidence type="ECO:0000259" key="12">
    <source>
        <dbReference type="PROSITE" id="PS50026"/>
    </source>
</evidence>
<dbReference type="OrthoDB" id="339125at2759"/>
<dbReference type="InterPro" id="IPR035914">
    <property type="entry name" value="Sperma_CUB_dom_sf"/>
</dbReference>
<dbReference type="Gene3D" id="3.10.100.10">
    <property type="entry name" value="Mannose-Binding Protein A, subunit A"/>
    <property type="match status" value="1"/>
</dbReference>
<evidence type="ECO:0000256" key="8">
    <source>
        <dbReference type="PROSITE-ProRule" id="PRU00076"/>
    </source>
</evidence>
<dbReference type="InterPro" id="IPR000742">
    <property type="entry name" value="EGF"/>
</dbReference>
<evidence type="ECO:0000259" key="11">
    <source>
        <dbReference type="PROSITE" id="PS01180"/>
    </source>
</evidence>
<keyword evidence="16" id="KW-1185">Reference proteome</keyword>
<dbReference type="CDD" id="cd00033">
    <property type="entry name" value="CCP"/>
    <property type="match status" value="2"/>
</dbReference>
<dbReference type="InterPro" id="IPR036055">
    <property type="entry name" value="LDL_receptor-like_sf"/>
</dbReference>
<dbReference type="InterPro" id="IPR018097">
    <property type="entry name" value="EGF_Ca-bd_CS"/>
</dbReference>
<dbReference type="Gene3D" id="2.60.120.290">
    <property type="entry name" value="Spermadhesin, CUB domain"/>
    <property type="match status" value="3"/>
</dbReference>
<dbReference type="CDD" id="cd00041">
    <property type="entry name" value="CUB"/>
    <property type="match status" value="2"/>
</dbReference>
<feature type="disulfide bond" evidence="9">
    <location>
        <begin position="184"/>
        <end position="199"/>
    </location>
</feature>
<evidence type="ECO:0000313" key="15">
    <source>
        <dbReference type="EMBL" id="OAF71502.1"/>
    </source>
</evidence>
<keyword evidence="10" id="KW-0768">Sushi</keyword>
<evidence type="ECO:0000256" key="6">
    <source>
        <dbReference type="ARBA" id="ARBA00023157"/>
    </source>
</evidence>
<dbReference type="InterPro" id="IPR035976">
    <property type="entry name" value="Sushi/SCR/CCP_sf"/>
</dbReference>
<dbReference type="PROSITE" id="PS50068">
    <property type="entry name" value="LDLRA_2"/>
    <property type="match status" value="1"/>
</dbReference>
<dbReference type="InterPro" id="IPR002172">
    <property type="entry name" value="LDrepeatLR_classA_rpt"/>
</dbReference>
<dbReference type="Gene3D" id="2.10.25.10">
    <property type="entry name" value="Laminin"/>
    <property type="match status" value="2"/>
</dbReference>
<dbReference type="SMART" id="SM00034">
    <property type="entry name" value="CLECT"/>
    <property type="match status" value="1"/>
</dbReference>
<proteinExistence type="predicted"/>
<dbReference type="InterPro" id="IPR000152">
    <property type="entry name" value="EGF-type_Asp/Asn_hydroxyl_site"/>
</dbReference>
<feature type="domain" description="Sushi" evidence="14">
    <location>
        <begin position="604"/>
        <end position="675"/>
    </location>
</feature>
<dbReference type="Pfam" id="PF00431">
    <property type="entry name" value="CUB"/>
    <property type="match status" value="2"/>
</dbReference>
<keyword evidence="5" id="KW-1133">Transmembrane helix</keyword>
<dbReference type="SUPFAM" id="SSF49854">
    <property type="entry name" value="Spermadhesin, CUB domain"/>
    <property type="match status" value="3"/>
</dbReference>
<dbReference type="SMART" id="SM01411">
    <property type="entry name" value="Ephrin_rec_like"/>
    <property type="match status" value="2"/>
</dbReference>
<keyword evidence="6 10" id="KW-1015">Disulfide bond</keyword>
<evidence type="ECO:0000256" key="4">
    <source>
        <dbReference type="ARBA" id="ARBA00022737"/>
    </source>
</evidence>
<protein>
    <submittedName>
        <fullName evidence="15">Uncharacterized protein</fullName>
    </submittedName>
</protein>
<feature type="domain" description="CUB" evidence="11">
    <location>
        <begin position="431"/>
        <end position="550"/>
    </location>
</feature>
<dbReference type="InterPro" id="IPR016186">
    <property type="entry name" value="C-type_lectin-like/link_sf"/>
</dbReference>
<feature type="disulfide bond" evidence="10">
    <location>
        <begin position="706"/>
        <end position="733"/>
    </location>
</feature>
<dbReference type="GO" id="GO:0005509">
    <property type="term" value="F:calcium ion binding"/>
    <property type="evidence" value="ECO:0007669"/>
    <property type="project" value="InterPro"/>
</dbReference>
<comment type="caution">
    <text evidence="8">Lacks conserved residue(s) required for the propagation of feature annotation.</text>
</comment>
<keyword evidence="2" id="KW-0812">Transmembrane</keyword>
<evidence type="ECO:0000259" key="13">
    <source>
        <dbReference type="PROSITE" id="PS50041"/>
    </source>
</evidence>
<dbReference type="PROSITE" id="PS01187">
    <property type="entry name" value="EGF_CA"/>
    <property type="match status" value="2"/>
</dbReference>
<name>A0A177BD09_9BILA</name>
<dbReference type="InterPro" id="IPR023415">
    <property type="entry name" value="LDLR_class-A_CS"/>
</dbReference>
<dbReference type="PANTHER" id="PTHR24050">
    <property type="entry name" value="PA14 DOMAIN-CONTAINING PROTEIN"/>
    <property type="match status" value="1"/>
</dbReference>
<evidence type="ECO:0000256" key="3">
    <source>
        <dbReference type="ARBA" id="ARBA00022729"/>
    </source>
</evidence>
<evidence type="ECO:0000256" key="5">
    <source>
        <dbReference type="ARBA" id="ARBA00022989"/>
    </source>
</evidence>
<dbReference type="PROSITE" id="PS01186">
    <property type="entry name" value="EGF_2"/>
    <property type="match status" value="1"/>
</dbReference>
<dbReference type="CDD" id="cd00054">
    <property type="entry name" value="EGF_CA"/>
    <property type="match status" value="2"/>
</dbReference>
<dbReference type="PROSITE" id="PS01209">
    <property type="entry name" value="LDLRA_1"/>
    <property type="match status" value="1"/>
</dbReference>
<dbReference type="SMART" id="SM00032">
    <property type="entry name" value="CCP"/>
    <property type="match status" value="6"/>
</dbReference>
<feature type="domain" description="CUB" evidence="11">
    <location>
        <begin position="199"/>
        <end position="312"/>
    </location>
</feature>
<dbReference type="InterPro" id="IPR016187">
    <property type="entry name" value="CTDL_fold"/>
</dbReference>
<dbReference type="PROSITE" id="PS50041">
    <property type="entry name" value="C_TYPE_LECTIN_2"/>
    <property type="match status" value="1"/>
</dbReference>
<dbReference type="Pfam" id="PF07699">
    <property type="entry name" value="Ephrin_rec_like"/>
    <property type="match status" value="2"/>
</dbReference>
<evidence type="ECO:0000313" key="16">
    <source>
        <dbReference type="Proteomes" id="UP000078046"/>
    </source>
</evidence>
<keyword evidence="3" id="KW-0732">Signal</keyword>
<dbReference type="SUPFAM" id="SSF57535">
    <property type="entry name" value="Complement control module/SCR domain"/>
    <property type="match status" value="6"/>
</dbReference>
<feature type="domain" description="C-type lectin" evidence="13">
    <location>
        <begin position="30"/>
        <end position="160"/>
    </location>
</feature>
<dbReference type="SUPFAM" id="SSF56436">
    <property type="entry name" value="C-type lectin-like"/>
    <property type="match status" value="1"/>
</dbReference>
<dbReference type="PROSITE" id="PS00010">
    <property type="entry name" value="ASX_HYDROXYL"/>
    <property type="match status" value="1"/>
</dbReference>
<gene>
    <name evidence="15" type="ORF">A3Q56_00718</name>
</gene>
<dbReference type="InterPro" id="IPR000436">
    <property type="entry name" value="Sushi_SCR_CCP_dom"/>
</dbReference>
<evidence type="ECO:0000256" key="7">
    <source>
        <dbReference type="PROSITE-ProRule" id="PRU00059"/>
    </source>
</evidence>